<dbReference type="AlphaFoldDB" id="A0A078AKZ3"/>
<keyword evidence="1" id="KW-0175">Coiled coil</keyword>
<dbReference type="EMBL" id="CCKQ01010011">
    <property type="protein sequence ID" value="CDW81503.1"/>
    <property type="molecule type" value="Genomic_DNA"/>
</dbReference>
<accession>A0A078AKZ3</accession>
<evidence type="ECO:0000256" key="1">
    <source>
        <dbReference type="SAM" id="Coils"/>
    </source>
</evidence>
<keyword evidence="2" id="KW-0812">Transmembrane</keyword>
<protein>
    <recommendedName>
        <fullName evidence="3">t-SNARE coiled-coil homology domain-containing protein</fullName>
    </recommendedName>
</protein>
<name>A0A078AKZ3_STYLE</name>
<sequence length="285" mass="33480">MDGIEDYDDTIKALIKKIERFFNQSKQANEADREGVLKSVNKAINEMKDQLNYFKRELFSIPKSREAEFKDKYSQYHQKIIQYERQAKKLDLIIKGDEKGLLAMEHEQDDKRQYGAGSMMHNPMVKHGFDTQQKSKEAMYRIKQKVQDINDLQDVIGDNLDKQNQQILRIDQSIVRMDSTMTRTKRYLAYFGRSFFRDKVALSFLFLIVATLIGIIIVAIVPEKSSGETTKVQAGNPFYDQQYIQQNLNDENNIIENSDEISNEDQQFDFNLQQPQQKQYEFLKL</sequence>
<keyword evidence="2" id="KW-0472">Membrane</keyword>
<dbReference type="OrthoDB" id="10634440at2759"/>
<dbReference type="InParanoid" id="A0A078AKZ3"/>
<dbReference type="OMA" id="IIWRIVD"/>
<organism evidence="4 5">
    <name type="scientific">Stylonychia lemnae</name>
    <name type="common">Ciliate</name>
    <dbReference type="NCBI Taxonomy" id="5949"/>
    <lineage>
        <taxon>Eukaryota</taxon>
        <taxon>Sar</taxon>
        <taxon>Alveolata</taxon>
        <taxon>Ciliophora</taxon>
        <taxon>Intramacronucleata</taxon>
        <taxon>Spirotrichea</taxon>
        <taxon>Stichotrichia</taxon>
        <taxon>Sporadotrichida</taxon>
        <taxon>Oxytrichidae</taxon>
        <taxon>Stylonychinae</taxon>
        <taxon>Stylonychia</taxon>
    </lineage>
</organism>
<feature type="transmembrane region" description="Helical" evidence="2">
    <location>
        <begin position="200"/>
        <end position="221"/>
    </location>
</feature>
<dbReference type="Proteomes" id="UP000039865">
    <property type="component" value="Unassembled WGS sequence"/>
</dbReference>
<dbReference type="InterPro" id="IPR007705">
    <property type="entry name" value="Vesicle_trsprt_v-SNARE_N"/>
</dbReference>
<dbReference type="Gene3D" id="1.20.5.110">
    <property type="match status" value="1"/>
</dbReference>
<feature type="domain" description="T-SNARE coiled-coil homology" evidence="3">
    <location>
        <begin position="129"/>
        <end position="191"/>
    </location>
</feature>
<evidence type="ECO:0000259" key="3">
    <source>
        <dbReference type="PROSITE" id="PS50192"/>
    </source>
</evidence>
<reference evidence="4 5" key="1">
    <citation type="submission" date="2014-06" db="EMBL/GenBank/DDBJ databases">
        <authorList>
            <person name="Swart Estienne"/>
        </authorList>
    </citation>
    <scope>NUCLEOTIDE SEQUENCE [LARGE SCALE GENOMIC DNA]</scope>
    <source>
        <strain evidence="4 5">130c</strain>
    </source>
</reference>
<dbReference type="SUPFAM" id="SSF58038">
    <property type="entry name" value="SNARE fusion complex"/>
    <property type="match status" value="1"/>
</dbReference>
<proteinExistence type="predicted"/>
<keyword evidence="2" id="KW-1133">Transmembrane helix</keyword>
<dbReference type="GO" id="GO:0016020">
    <property type="term" value="C:membrane"/>
    <property type="evidence" value="ECO:0007669"/>
    <property type="project" value="InterPro"/>
</dbReference>
<gene>
    <name evidence="4" type="primary">Contig9443.g10104</name>
    <name evidence="4" type="ORF">STYLEM_10521</name>
</gene>
<evidence type="ECO:0000256" key="2">
    <source>
        <dbReference type="SAM" id="Phobius"/>
    </source>
</evidence>
<dbReference type="GO" id="GO:0006886">
    <property type="term" value="P:intracellular protein transport"/>
    <property type="evidence" value="ECO:0007669"/>
    <property type="project" value="InterPro"/>
</dbReference>
<evidence type="ECO:0000313" key="4">
    <source>
        <dbReference type="EMBL" id="CDW81503.1"/>
    </source>
</evidence>
<dbReference type="PROSITE" id="PS50192">
    <property type="entry name" value="T_SNARE"/>
    <property type="match status" value="1"/>
</dbReference>
<feature type="coiled-coil region" evidence="1">
    <location>
        <begin position="4"/>
        <end position="57"/>
    </location>
</feature>
<dbReference type="InterPro" id="IPR000727">
    <property type="entry name" value="T_SNARE_dom"/>
</dbReference>
<dbReference type="Pfam" id="PF05008">
    <property type="entry name" value="V-SNARE"/>
    <property type="match status" value="1"/>
</dbReference>
<evidence type="ECO:0000313" key="5">
    <source>
        <dbReference type="Proteomes" id="UP000039865"/>
    </source>
</evidence>
<keyword evidence="5" id="KW-1185">Reference proteome</keyword>